<dbReference type="Proteomes" id="UP000188320">
    <property type="component" value="Unassembled WGS sequence"/>
</dbReference>
<proteinExistence type="predicted"/>
<comment type="caution">
    <text evidence="2">The sequence shown here is derived from an EMBL/GenBank/DDBJ whole genome shotgun (WGS) entry which is preliminary data.</text>
</comment>
<dbReference type="EMBL" id="LSSK01000020">
    <property type="protein sequence ID" value="OMH86044.1"/>
    <property type="molecule type" value="Genomic_DNA"/>
</dbReference>
<gene>
    <name evidence="2" type="ORF">AX774_g393</name>
</gene>
<evidence type="ECO:0000313" key="3">
    <source>
        <dbReference type="Proteomes" id="UP000188320"/>
    </source>
</evidence>
<protein>
    <submittedName>
        <fullName evidence="2">Uncharacterized protein</fullName>
    </submittedName>
</protein>
<feature type="compositionally biased region" description="Basic and acidic residues" evidence="1">
    <location>
        <begin position="25"/>
        <end position="36"/>
    </location>
</feature>
<feature type="region of interest" description="Disordered" evidence="1">
    <location>
        <begin position="1"/>
        <end position="37"/>
    </location>
</feature>
<evidence type="ECO:0000256" key="1">
    <source>
        <dbReference type="SAM" id="MobiDB-lite"/>
    </source>
</evidence>
<reference evidence="3" key="1">
    <citation type="submission" date="2017-01" db="EMBL/GenBank/DDBJ databases">
        <authorList>
            <person name="Wang Y."/>
            <person name="White M."/>
            <person name="Kvist S."/>
            <person name="Moncalvo J.-M."/>
        </authorList>
    </citation>
    <scope>NUCLEOTIDE SEQUENCE [LARGE SCALE GENOMIC DNA]</scope>
    <source>
        <strain evidence="3">COL-18-3</strain>
    </source>
</reference>
<organism evidence="2 3">
    <name type="scientific">Zancudomyces culisetae</name>
    <name type="common">Gut fungus</name>
    <name type="synonym">Smittium culisetae</name>
    <dbReference type="NCBI Taxonomy" id="1213189"/>
    <lineage>
        <taxon>Eukaryota</taxon>
        <taxon>Fungi</taxon>
        <taxon>Fungi incertae sedis</taxon>
        <taxon>Zoopagomycota</taxon>
        <taxon>Kickxellomycotina</taxon>
        <taxon>Harpellomycetes</taxon>
        <taxon>Harpellales</taxon>
        <taxon>Legeriomycetaceae</taxon>
        <taxon>Zancudomyces</taxon>
    </lineage>
</organism>
<name>A0A1R1PYN7_ZANCU</name>
<accession>A0A1R1PYN7</accession>
<sequence>MGNAHSNEKKHTHTFGDLTPNDFNESERNTKDDLPAKKAIPIAKKAAHTMNPRDYVLNKSVQKHGMYNKNAKGIIGMELDVPVVGSPLLDHRAGSIPIRGNRMERPGASSYNRDSFGIDQQLELGKRQYFMPETIPETLPRDTQMELFAEHEVNGPKISELKINDTVMDGRVK</sequence>
<dbReference type="AlphaFoldDB" id="A0A1R1PYN7"/>
<evidence type="ECO:0000313" key="2">
    <source>
        <dbReference type="EMBL" id="OMH86044.1"/>
    </source>
</evidence>
<keyword evidence="3" id="KW-1185">Reference proteome</keyword>